<evidence type="ECO:0000256" key="10">
    <source>
        <dbReference type="ARBA" id="ARBA00022657"/>
    </source>
</evidence>
<evidence type="ECO:0000256" key="3">
    <source>
        <dbReference type="ARBA" id="ARBA00004496"/>
    </source>
</evidence>
<dbReference type="PANTHER" id="PTHR46542:SF1">
    <property type="entry name" value="X-BOX BINDING PROTEIN 1"/>
    <property type="match status" value="1"/>
</dbReference>
<dbReference type="GO" id="GO:0005634">
    <property type="term" value="C:nucleus"/>
    <property type="evidence" value="ECO:0007669"/>
    <property type="project" value="UniProtKB-SubCell"/>
</dbReference>
<keyword evidence="23" id="KW-0472">Membrane</keyword>
<dbReference type="GO" id="GO:0003700">
    <property type="term" value="F:DNA-binding transcription factor activity"/>
    <property type="evidence" value="ECO:0007669"/>
    <property type="project" value="UniProtKB-ARBA"/>
</dbReference>
<dbReference type="GO" id="GO:0043066">
    <property type="term" value="P:negative regulation of apoptotic process"/>
    <property type="evidence" value="ECO:0007669"/>
    <property type="project" value="UniProtKB-ARBA"/>
</dbReference>
<keyword evidence="25" id="KW-0804">Transcription</keyword>
<dbReference type="GO" id="GO:0030968">
    <property type="term" value="P:endoplasmic reticulum unfolded protein response"/>
    <property type="evidence" value="ECO:0007669"/>
    <property type="project" value="UniProtKB-ARBA"/>
</dbReference>
<feature type="region of interest" description="Disordered" evidence="29">
    <location>
        <begin position="40"/>
        <end position="95"/>
    </location>
</feature>
<evidence type="ECO:0000256" key="13">
    <source>
        <dbReference type="ARBA" id="ARBA00022703"/>
    </source>
</evidence>
<keyword evidence="20" id="KW-0805">Transcription regulation</keyword>
<dbReference type="SMART" id="SM00338">
    <property type="entry name" value="BRLZ"/>
    <property type="match status" value="1"/>
</dbReference>
<keyword evidence="24" id="KW-0010">Activator</keyword>
<evidence type="ECO:0000256" key="24">
    <source>
        <dbReference type="ARBA" id="ARBA00023159"/>
    </source>
</evidence>
<keyword evidence="27" id="KW-0539">Nucleus</keyword>
<keyword evidence="9" id="KW-0597">Phosphoprotein</keyword>
<dbReference type="SUPFAM" id="SSF57959">
    <property type="entry name" value="Leucine zipper domain"/>
    <property type="match status" value="1"/>
</dbReference>
<evidence type="ECO:0000313" key="31">
    <source>
        <dbReference type="EMBL" id="KAL0979034.1"/>
    </source>
</evidence>
<dbReference type="Gene3D" id="1.20.5.170">
    <property type="match status" value="1"/>
</dbReference>
<keyword evidence="7" id="KW-0963">Cytoplasm</keyword>
<evidence type="ECO:0000256" key="19">
    <source>
        <dbReference type="ARBA" id="ARBA00022990"/>
    </source>
</evidence>
<dbReference type="InterPro" id="IPR052470">
    <property type="entry name" value="ER_Stress-Reg_TF"/>
</dbReference>
<keyword evidence="13" id="KW-0053">Apoptosis</keyword>
<evidence type="ECO:0000256" key="15">
    <source>
        <dbReference type="ARBA" id="ARBA00022824"/>
    </source>
</evidence>
<dbReference type="PROSITE" id="PS00036">
    <property type="entry name" value="BZIP_BASIC"/>
    <property type="match status" value="1"/>
</dbReference>
<evidence type="ECO:0000256" key="8">
    <source>
        <dbReference type="ARBA" id="ARBA00022541"/>
    </source>
</evidence>
<keyword evidence="19" id="KW-0007">Acetylation</keyword>
<comment type="subcellular location">
    <subcellularLocation>
        <location evidence="3">Cytoplasm</location>
    </subcellularLocation>
    <subcellularLocation>
        <location evidence="2">Endoplasmic reticulum membrane</location>
        <topology evidence="2">Peripheral membrane protein</topology>
    </subcellularLocation>
    <subcellularLocation>
        <location evidence="4">Endoplasmic reticulum membrane</location>
        <topology evidence="4">Single-pass type II membrane protein</topology>
    </subcellularLocation>
    <subcellularLocation>
        <location evidence="1">Nucleus</location>
    </subcellularLocation>
</comment>
<keyword evidence="32" id="KW-1185">Reference proteome</keyword>
<evidence type="ECO:0000256" key="25">
    <source>
        <dbReference type="ARBA" id="ARBA00023163"/>
    </source>
</evidence>
<dbReference type="FunFam" id="1.20.5.170:FF:000049">
    <property type="entry name" value="X-box binding protein 1"/>
    <property type="match status" value="1"/>
</dbReference>
<feature type="domain" description="BZIP" evidence="30">
    <location>
        <begin position="72"/>
        <end position="135"/>
    </location>
</feature>
<evidence type="ECO:0000256" key="2">
    <source>
        <dbReference type="ARBA" id="ARBA00004406"/>
    </source>
</evidence>
<keyword evidence="12" id="KW-0812">Transmembrane</keyword>
<evidence type="ECO:0000256" key="9">
    <source>
        <dbReference type="ARBA" id="ARBA00022553"/>
    </source>
</evidence>
<evidence type="ECO:0000256" key="17">
    <source>
        <dbReference type="ARBA" id="ARBA00022968"/>
    </source>
</evidence>
<feature type="compositionally biased region" description="Low complexity" evidence="29">
    <location>
        <begin position="40"/>
        <end position="56"/>
    </location>
</feature>
<keyword evidence="10" id="KW-0037">Angiogenesis</keyword>
<evidence type="ECO:0000256" key="21">
    <source>
        <dbReference type="ARBA" id="ARBA00023016"/>
    </source>
</evidence>
<dbReference type="PANTHER" id="PTHR46542">
    <property type="entry name" value="X-BOX BINDING PROTEIN 1"/>
    <property type="match status" value="1"/>
</dbReference>
<evidence type="ECO:0000256" key="16">
    <source>
        <dbReference type="ARBA" id="ARBA00022843"/>
    </source>
</evidence>
<dbReference type="GO" id="GO:0007517">
    <property type="term" value="P:muscle organ development"/>
    <property type="evidence" value="ECO:0007669"/>
    <property type="project" value="UniProtKB-KW"/>
</dbReference>
<dbReference type="CDD" id="cd14691">
    <property type="entry name" value="bZIP_XBP1"/>
    <property type="match status" value="1"/>
</dbReference>
<dbReference type="EMBL" id="JAGEUA010000005">
    <property type="protein sequence ID" value="KAL0979034.1"/>
    <property type="molecule type" value="Genomic_DNA"/>
</dbReference>
<evidence type="ECO:0000256" key="28">
    <source>
        <dbReference type="ARBA" id="ARBA00040165"/>
    </source>
</evidence>
<organism evidence="31 32">
    <name type="scientific">Umbra pygmaea</name>
    <name type="common">Eastern mudminnow</name>
    <dbReference type="NCBI Taxonomy" id="75934"/>
    <lineage>
        <taxon>Eukaryota</taxon>
        <taxon>Metazoa</taxon>
        <taxon>Chordata</taxon>
        <taxon>Craniata</taxon>
        <taxon>Vertebrata</taxon>
        <taxon>Euteleostomi</taxon>
        <taxon>Actinopterygii</taxon>
        <taxon>Neopterygii</taxon>
        <taxon>Teleostei</taxon>
        <taxon>Protacanthopterygii</taxon>
        <taxon>Esociformes</taxon>
        <taxon>Umbridae</taxon>
        <taxon>Umbra</taxon>
    </lineage>
</organism>
<evidence type="ECO:0000256" key="18">
    <source>
        <dbReference type="ARBA" id="ARBA00022989"/>
    </source>
</evidence>
<keyword evidence="26" id="KW-0834">Unfolded protein response</keyword>
<dbReference type="AlphaFoldDB" id="A0ABD0WQB0"/>
<evidence type="ECO:0000256" key="1">
    <source>
        <dbReference type="ARBA" id="ARBA00004123"/>
    </source>
</evidence>
<name>A0ABD0WQB0_UMBPY</name>
<evidence type="ECO:0000256" key="12">
    <source>
        <dbReference type="ARBA" id="ARBA00022692"/>
    </source>
</evidence>
<dbReference type="GO" id="GO:0005789">
    <property type="term" value="C:endoplasmic reticulum membrane"/>
    <property type="evidence" value="ECO:0007669"/>
    <property type="project" value="UniProtKB-SubCell"/>
</dbReference>
<dbReference type="InterPro" id="IPR046347">
    <property type="entry name" value="bZIP_sf"/>
</dbReference>
<keyword evidence="17" id="KW-0735">Signal-anchor</keyword>
<comment type="similarity">
    <text evidence="5">Belongs to the bZIP family.</text>
</comment>
<protein>
    <recommendedName>
        <fullName evidence="28">X-box-binding protein 1</fullName>
    </recommendedName>
</protein>
<evidence type="ECO:0000256" key="26">
    <source>
        <dbReference type="ARBA" id="ARBA00023230"/>
    </source>
</evidence>
<comment type="caution">
    <text evidence="31">The sequence shown here is derived from an EMBL/GenBank/DDBJ whole genome shotgun (WGS) entry which is preliminary data.</text>
</comment>
<keyword evidence="15" id="KW-0256">Endoplasmic reticulum</keyword>
<evidence type="ECO:0000256" key="7">
    <source>
        <dbReference type="ARBA" id="ARBA00022490"/>
    </source>
</evidence>
<reference evidence="31 32" key="1">
    <citation type="submission" date="2024-06" db="EMBL/GenBank/DDBJ databases">
        <authorList>
            <person name="Pan Q."/>
            <person name="Wen M."/>
            <person name="Jouanno E."/>
            <person name="Zahm M."/>
            <person name="Klopp C."/>
            <person name="Cabau C."/>
            <person name="Louis A."/>
            <person name="Berthelot C."/>
            <person name="Parey E."/>
            <person name="Roest Crollius H."/>
            <person name="Montfort J."/>
            <person name="Robinson-Rechavi M."/>
            <person name="Bouchez O."/>
            <person name="Lampietro C."/>
            <person name="Lopez Roques C."/>
            <person name="Donnadieu C."/>
            <person name="Postlethwait J."/>
            <person name="Bobe J."/>
            <person name="Verreycken H."/>
            <person name="Guiguen Y."/>
        </authorList>
    </citation>
    <scope>NUCLEOTIDE SEQUENCE [LARGE SCALE GENOMIC DNA]</scope>
    <source>
        <strain evidence="31">Up_M1</strain>
        <tissue evidence="31">Testis</tissue>
    </source>
</reference>
<evidence type="ECO:0000256" key="11">
    <source>
        <dbReference type="ARBA" id="ARBA00022685"/>
    </source>
</evidence>
<gene>
    <name evidence="31" type="ORF">UPYG_G00179600</name>
</gene>
<keyword evidence="11" id="KW-0165">Cleavage on pair of basic residues</keyword>
<evidence type="ECO:0000256" key="4">
    <source>
        <dbReference type="ARBA" id="ARBA00004648"/>
    </source>
</evidence>
<evidence type="ECO:0000313" key="32">
    <source>
        <dbReference type="Proteomes" id="UP001557470"/>
    </source>
</evidence>
<evidence type="ECO:0000256" key="22">
    <source>
        <dbReference type="ARBA" id="ARBA00023125"/>
    </source>
</evidence>
<keyword evidence="14" id="KW-0221">Differentiation</keyword>
<accession>A0ABD0WQB0</accession>
<evidence type="ECO:0000256" key="29">
    <source>
        <dbReference type="SAM" id="MobiDB-lite"/>
    </source>
</evidence>
<dbReference type="GO" id="GO:0043565">
    <property type="term" value="F:sequence-specific DNA binding"/>
    <property type="evidence" value="ECO:0007669"/>
    <property type="project" value="UniProtKB-ARBA"/>
</dbReference>
<dbReference type="GO" id="GO:0030154">
    <property type="term" value="P:cell differentiation"/>
    <property type="evidence" value="ECO:0007669"/>
    <property type="project" value="UniProtKB-KW"/>
</dbReference>
<keyword evidence="21" id="KW-0346">Stress response</keyword>
<evidence type="ECO:0000256" key="27">
    <source>
        <dbReference type="ARBA" id="ARBA00023242"/>
    </source>
</evidence>
<keyword evidence="22" id="KW-0238">DNA-binding</keyword>
<dbReference type="GO" id="GO:0001525">
    <property type="term" value="P:angiogenesis"/>
    <property type="evidence" value="ECO:0007669"/>
    <property type="project" value="UniProtKB-KW"/>
</dbReference>
<evidence type="ECO:0000256" key="5">
    <source>
        <dbReference type="ARBA" id="ARBA00007163"/>
    </source>
</evidence>
<evidence type="ECO:0000259" key="30">
    <source>
        <dbReference type="PROSITE" id="PS50217"/>
    </source>
</evidence>
<keyword evidence="16" id="KW-0832">Ubl conjugation</keyword>
<dbReference type="InterPro" id="IPR004827">
    <property type="entry name" value="bZIP"/>
</dbReference>
<proteinExistence type="inferred from homology"/>
<dbReference type="PROSITE" id="PS50217">
    <property type="entry name" value="BZIP"/>
    <property type="match status" value="1"/>
</dbReference>
<evidence type="ECO:0000256" key="20">
    <source>
        <dbReference type="ARBA" id="ARBA00023015"/>
    </source>
</evidence>
<dbReference type="Proteomes" id="UP001557470">
    <property type="component" value="Unassembled WGS sequence"/>
</dbReference>
<evidence type="ECO:0000256" key="14">
    <source>
        <dbReference type="ARBA" id="ARBA00022782"/>
    </source>
</evidence>
<keyword evidence="6" id="KW-0217">Developmental protein</keyword>
<keyword evidence="8" id="KW-0517">Myogenesis</keyword>
<sequence>MVVVTAGTGGHKVLLISGKQNGSSSSTQGYSRSISVVLPSSTNQANSSDSDSNSTTGPPLRKRQRLTHLSPEEKQLRRKLKNRVAAQTARDRKKAKMGELEEQVLALELENQKLHVENRLLRQKTCGLVNENEELRQRLGLDTLQAKEEKVQVESNGIDAVLGIGSSESAVLRLRVPPQQVQAQQFSNLKISQWIQIVLTLQTLSLISCWAFWTSLTQSSSSGSVVSRRPRSRRCCWSGGGGVLAPLPAPLGPTPVKLEALNELIHFDHIYTKPVDEVACVPGQQEVIYEESASEVKADEATVFSVAEEEVGEMESDVCIKDEPEEAVIIPESHGVLDDFLSAASPTSDLSLGSLEKTGAYLTDAYSDSGYERSPSPFSDMSSPLCSEGSWEDVFANELFPQLISV</sequence>
<dbReference type="Pfam" id="PF07716">
    <property type="entry name" value="bZIP_2"/>
    <property type="match status" value="1"/>
</dbReference>
<dbReference type="GO" id="GO:0006915">
    <property type="term" value="P:apoptotic process"/>
    <property type="evidence" value="ECO:0007669"/>
    <property type="project" value="UniProtKB-KW"/>
</dbReference>
<evidence type="ECO:0000256" key="23">
    <source>
        <dbReference type="ARBA" id="ARBA00023136"/>
    </source>
</evidence>
<evidence type="ECO:0000256" key="6">
    <source>
        <dbReference type="ARBA" id="ARBA00022473"/>
    </source>
</evidence>
<keyword evidence="18" id="KW-1133">Transmembrane helix</keyword>